<proteinExistence type="predicted"/>
<name>A0A2A9NA33_9AGAR</name>
<reference evidence="1 2" key="1">
    <citation type="submission" date="2014-02" db="EMBL/GenBank/DDBJ databases">
        <title>Transposable element dynamics among asymbiotic and ectomycorrhizal Amanita fungi.</title>
        <authorList>
            <consortium name="DOE Joint Genome Institute"/>
            <person name="Hess J."/>
            <person name="Skrede I."/>
            <person name="Wolfe B."/>
            <person name="LaButti K."/>
            <person name="Ohm R.A."/>
            <person name="Grigoriev I.V."/>
            <person name="Pringle A."/>
        </authorList>
    </citation>
    <scope>NUCLEOTIDE SEQUENCE [LARGE SCALE GENOMIC DNA]</scope>
    <source>
        <strain evidence="1 2">SKay4041</strain>
    </source>
</reference>
<evidence type="ECO:0000313" key="2">
    <source>
        <dbReference type="Proteomes" id="UP000242287"/>
    </source>
</evidence>
<dbReference type="AlphaFoldDB" id="A0A2A9NA33"/>
<keyword evidence="2" id="KW-1185">Reference proteome</keyword>
<accession>A0A2A9NA33</accession>
<dbReference type="EMBL" id="KZ303371">
    <property type="protein sequence ID" value="PFH44560.1"/>
    <property type="molecule type" value="Genomic_DNA"/>
</dbReference>
<evidence type="ECO:0000313" key="1">
    <source>
        <dbReference type="EMBL" id="PFH44560.1"/>
    </source>
</evidence>
<dbReference type="Proteomes" id="UP000242287">
    <property type="component" value="Unassembled WGS sequence"/>
</dbReference>
<gene>
    <name evidence="1" type="ORF">AMATHDRAFT_11526</name>
</gene>
<sequence length="51" mass="5291">MNLDAVSFSALIEVGAPQEPAGALAALNSSRCIRCYTLKTSSTQGSTPKHP</sequence>
<organism evidence="1 2">
    <name type="scientific">Amanita thiersii Skay4041</name>
    <dbReference type="NCBI Taxonomy" id="703135"/>
    <lineage>
        <taxon>Eukaryota</taxon>
        <taxon>Fungi</taxon>
        <taxon>Dikarya</taxon>
        <taxon>Basidiomycota</taxon>
        <taxon>Agaricomycotina</taxon>
        <taxon>Agaricomycetes</taxon>
        <taxon>Agaricomycetidae</taxon>
        <taxon>Agaricales</taxon>
        <taxon>Pluteineae</taxon>
        <taxon>Amanitaceae</taxon>
        <taxon>Amanita</taxon>
    </lineage>
</organism>
<protein>
    <submittedName>
        <fullName evidence="1">Uncharacterized protein</fullName>
    </submittedName>
</protein>